<accession>A0A8H3DC81</accession>
<organism evidence="1 2">
    <name type="scientific">Rhizoctonia solani</name>
    <dbReference type="NCBI Taxonomy" id="456999"/>
    <lineage>
        <taxon>Eukaryota</taxon>
        <taxon>Fungi</taxon>
        <taxon>Dikarya</taxon>
        <taxon>Basidiomycota</taxon>
        <taxon>Agaricomycotina</taxon>
        <taxon>Agaricomycetes</taxon>
        <taxon>Cantharellales</taxon>
        <taxon>Ceratobasidiaceae</taxon>
        <taxon>Rhizoctonia</taxon>
    </lineage>
</organism>
<proteinExistence type="predicted"/>
<dbReference type="GO" id="GO:0003735">
    <property type="term" value="F:structural constituent of ribosome"/>
    <property type="evidence" value="ECO:0007669"/>
    <property type="project" value="TreeGrafter"/>
</dbReference>
<dbReference type="Proteomes" id="UP000663831">
    <property type="component" value="Unassembled WGS sequence"/>
</dbReference>
<dbReference type="GO" id="GO:0032543">
    <property type="term" value="P:mitochondrial translation"/>
    <property type="evidence" value="ECO:0007669"/>
    <property type="project" value="TreeGrafter"/>
</dbReference>
<dbReference type="InterPro" id="IPR021036">
    <property type="entry name" value="Ribosomal_mS45"/>
</dbReference>
<comment type="caution">
    <text evidence="1">The sequence shown here is derived from an EMBL/GenBank/DDBJ whole genome shotgun (WGS) entry which is preliminary data.</text>
</comment>
<dbReference type="GO" id="GO:0005763">
    <property type="term" value="C:mitochondrial small ribosomal subunit"/>
    <property type="evidence" value="ECO:0007669"/>
    <property type="project" value="TreeGrafter"/>
</dbReference>
<sequence>MQTSTSIGAARALPLFSVRVRSRLKTSQTRTLFSSCLLRDESGSGEENTFRKGRQAKVDPQMVEGWFRSEGLPYLNPTPGKPNWLGGDIPYPDNPTFKPPPPLSDVVKSSIYDQYIKALQPAVSKSESHTQTIRNLSEQLGISISRVEAIIRLKEYEKQYQKVIPILVTTPYD</sequence>
<reference evidence="1" key="1">
    <citation type="submission" date="2021-01" db="EMBL/GenBank/DDBJ databases">
        <authorList>
            <person name="Kaushik A."/>
        </authorList>
    </citation>
    <scope>NUCLEOTIDE SEQUENCE</scope>
    <source>
        <strain evidence="1">AG3-1AP</strain>
    </source>
</reference>
<protein>
    <submittedName>
        <fullName evidence="1">Uncharacterized protein</fullName>
    </submittedName>
</protein>
<dbReference type="EMBL" id="CAJMWV010006723">
    <property type="protein sequence ID" value="CAE6524096.1"/>
    <property type="molecule type" value="Genomic_DNA"/>
</dbReference>
<name>A0A8H3DC81_9AGAM</name>
<dbReference type="PANTHER" id="PTHR28158:SF1">
    <property type="entry name" value="SMALL RIBOSOMAL SUBUNIT PROTEIN MS45"/>
    <property type="match status" value="1"/>
</dbReference>
<evidence type="ECO:0000313" key="2">
    <source>
        <dbReference type="Proteomes" id="UP000663831"/>
    </source>
</evidence>
<evidence type="ECO:0000313" key="1">
    <source>
        <dbReference type="EMBL" id="CAE6524096.1"/>
    </source>
</evidence>
<gene>
    <name evidence="1" type="ORF">RDB_LOCUS148764</name>
</gene>
<dbReference type="PANTHER" id="PTHR28158">
    <property type="entry name" value="37S RIBOSOMAL PROTEIN S35, MITOCHONDRIAL"/>
    <property type="match status" value="1"/>
</dbReference>
<dbReference type="Pfam" id="PF12298">
    <property type="entry name" value="Bot1p"/>
    <property type="match status" value="1"/>
</dbReference>
<dbReference type="AlphaFoldDB" id="A0A8H3DC81"/>